<organism evidence="2 3">
    <name type="scientific">Stylonychia lemnae</name>
    <name type="common">Ciliate</name>
    <dbReference type="NCBI Taxonomy" id="5949"/>
    <lineage>
        <taxon>Eukaryota</taxon>
        <taxon>Sar</taxon>
        <taxon>Alveolata</taxon>
        <taxon>Ciliophora</taxon>
        <taxon>Intramacronucleata</taxon>
        <taxon>Spirotrichea</taxon>
        <taxon>Stichotrichia</taxon>
        <taxon>Sporadotrichida</taxon>
        <taxon>Oxytrichidae</taxon>
        <taxon>Stylonychinae</taxon>
        <taxon>Stylonychia</taxon>
    </lineage>
</organism>
<feature type="domain" description="ELMO" evidence="1">
    <location>
        <begin position="116"/>
        <end position="287"/>
    </location>
</feature>
<dbReference type="PANTHER" id="PTHR12771:SF51">
    <property type="entry name" value="LD01482P"/>
    <property type="match status" value="1"/>
</dbReference>
<evidence type="ECO:0000313" key="2">
    <source>
        <dbReference type="EMBL" id="CDW89644.1"/>
    </source>
</evidence>
<dbReference type="PANTHER" id="PTHR12771">
    <property type="entry name" value="ENGULFMENT AND CELL MOTILITY"/>
    <property type="match status" value="1"/>
</dbReference>
<accession>A0A078B5E1</accession>
<dbReference type="OMA" id="DHEALLM"/>
<protein>
    <submittedName>
        <fullName evidence="2">Elmo domain-containing protein 2</fullName>
    </submittedName>
</protein>
<name>A0A078B5E1_STYLE</name>
<dbReference type="OrthoDB" id="417150at2759"/>
<dbReference type="EMBL" id="CCKQ01017747">
    <property type="protein sequence ID" value="CDW89644.1"/>
    <property type="molecule type" value="Genomic_DNA"/>
</dbReference>
<dbReference type="Proteomes" id="UP000039865">
    <property type="component" value="Unassembled WGS sequence"/>
</dbReference>
<evidence type="ECO:0000313" key="3">
    <source>
        <dbReference type="Proteomes" id="UP000039865"/>
    </source>
</evidence>
<dbReference type="InterPro" id="IPR006816">
    <property type="entry name" value="ELMO_dom"/>
</dbReference>
<dbReference type="InParanoid" id="A0A078B5E1"/>
<gene>
    <name evidence="2" type="primary">Contig1835.g1988</name>
    <name evidence="2" type="ORF">STYLEM_18778</name>
</gene>
<proteinExistence type="predicted"/>
<evidence type="ECO:0000259" key="1">
    <source>
        <dbReference type="PROSITE" id="PS51335"/>
    </source>
</evidence>
<keyword evidence="3" id="KW-1185">Reference proteome</keyword>
<sequence length="310" mass="37072">MAFSTPQVIKNFQKAISEDDLPELYKILMDERQRLLLINLRDIIQKNLVSIQSRDEEEKLNAKMDDFFRRGAETKYLTQHQIEKLTLQVKVLAQFEYCKNEQIFKTFVSYTKDDNEHESDLMNLWNILQPGRIIKSRLSNEWQEIGFQGSDPATDFRGAGRHGLTQLMMICHPDSIYYERAMAMYKDSTNMQHWYFFSVTGLNITQKITHLLKKNRLDAVLLQIAKSNTKGVLDYELMTPEVVNAIFDKWYFEVFYTFNEQWKNAKCDIMEFNQFIQRIIEKDFLQNCQRWMQEVIYRIQEKQSQARIKF</sequence>
<reference evidence="2 3" key="1">
    <citation type="submission" date="2014-06" db="EMBL/GenBank/DDBJ databases">
        <authorList>
            <person name="Swart Estienne"/>
        </authorList>
    </citation>
    <scope>NUCLEOTIDE SEQUENCE [LARGE SCALE GENOMIC DNA]</scope>
    <source>
        <strain evidence="2 3">130c</strain>
    </source>
</reference>
<dbReference type="Pfam" id="PF04727">
    <property type="entry name" value="ELMO_CED12"/>
    <property type="match status" value="1"/>
</dbReference>
<dbReference type="InterPro" id="IPR050868">
    <property type="entry name" value="ELMO_domain-containing"/>
</dbReference>
<dbReference type="AlphaFoldDB" id="A0A078B5E1"/>
<dbReference type="PROSITE" id="PS51335">
    <property type="entry name" value="ELMO"/>
    <property type="match status" value="1"/>
</dbReference>